<keyword evidence="2" id="KW-0694">RNA-binding</keyword>
<protein>
    <recommendedName>
        <fullName evidence="2">Cleavage and polyadenylation specificity factor subunit 2</fullName>
    </recommendedName>
    <alternativeName>
        <fullName evidence="2">Cleavage and polyadenylation specificity factor 100 kDa subunit</fullName>
    </alternativeName>
</protein>
<comment type="subcellular location">
    <subcellularLocation>
        <location evidence="2">Nucleus</location>
    </subcellularLocation>
</comment>
<keyword evidence="5" id="KW-1185">Reference proteome</keyword>
<dbReference type="PANTHER" id="PTHR45922:SF1">
    <property type="entry name" value="CLEAVAGE AND POLYADENYLATION SPECIFICITY FACTOR SUBUNIT 2"/>
    <property type="match status" value="1"/>
</dbReference>
<dbReference type="InterPro" id="IPR025069">
    <property type="entry name" value="Cpsf2_C"/>
</dbReference>
<evidence type="ECO:0000313" key="4">
    <source>
        <dbReference type="EMBL" id="KAG9508452.1"/>
    </source>
</evidence>
<dbReference type="EMBL" id="JAIFTH010001819">
    <property type="protein sequence ID" value="KAG9508452.1"/>
    <property type="molecule type" value="Genomic_DNA"/>
</dbReference>
<keyword evidence="2" id="KW-0539">Nucleus</keyword>
<sequence>MKEIEPRKLILARGTPEASHQLATSCQSSVSDKIFTPKTGDIVDATTENHIYQVKLTDSLVTALNFSRSEDGTELAWVEGVIESSKERSLLPAVECPSDQNPPSTQAIQAAPNSSEEMLPSLEALQLDQVPIHKTFINELKLSDFKQTLLNHGIQAEFIGGALYCNNKIAVRRREEGKIHLEGTVGPIYYKVRKILYDHYLII</sequence>
<name>A0ABQ7S4Z5_9ACAR</name>
<dbReference type="Proteomes" id="UP000825002">
    <property type="component" value="Unassembled WGS sequence"/>
</dbReference>
<organism evidence="4 5">
    <name type="scientific">Fragariocoptes setiger</name>
    <dbReference type="NCBI Taxonomy" id="1670756"/>
    <lineage>
        <taxon>Eukaryota</taxon>
        <taxon>Metazoa</taxon>
        <taxon>Ecdysozoa</taxon>
        <taxon>Arthropoda</taxon>
        <taxon>Chelicerata</taxon>
        <taxon>Arachnida</taxon>
        <taxon>Acari</taxon>
        <taxon>Acariformes</taxon>
        <taxon>Trombidiformes</taxon>
        <taxon>Prostigmata</taxon>
        <taxon>Eupodina</taxon>
        <taxon>Eriophyoidea</taxon>
        <taxon>Phytoptidae</taxon>
        <taxon>Fragariocoptes</taxon>
    </lineage>
</organism>
<feature type="domain" description="Cleavage and polyadenylation specificity factor 2 C-terminal" evidence="3">
    <location>
        <begin position="54"/>
        <end position="200"/>
    </location>
</feature>
<feature type="non-terminal residue" evidence="4">
    <location>
        <position position="1"/>
    </location>
</feature>
<dbReference type="PANTHER" id="PTHR45922">
    <property type="entry name" value="CLEAVAGE AND POLYADENYLATION SPECIFICITY FACTOR SUBUNIT 2"/>
    <property type="match status" value="1"/>
</dbReference>
<gene>
    <name evidence="4" type="primary">CPSF2</name>
    <name evidence="4" type="ORF">GZH46_03053</name>
</gene>
<comment type="caution">
    <text evidence="4">The sequence shown here is derived from an EMBL/GenBank/DDBJ whole genome shotgun (WGS) entry which is preliminary data.</text>
</comment>
<keyword evidence="2" id="KW-0507">mRNA processing</keyword>
<evidence type="ECO:0000259" key="3">
    <source>
        <dbReference type="Pfam" id="PF13299"/>
    </source>
</evidence>
<evidence type="ECO:0000313" key="5">
    <source>
        <dbReference type="Proteomes" id="UP000825002"/>
    </source>
</evidence>
<evidence type="ECO:0000256" key="2">
    <source>
        <dbReference type="RuleBase" id="RU365006"/>
    </source>
</evidence>
<comment type="similarity">
    <text evidence="1 2">Belongs to the metallo-beta-lactamase superfamily. RNA-metabolizing metallo-beta-lactamase-like family. CPSF2/YSH1 subfamily.</text>
</comment>
<evidence type="ECO:0000256" key="1">
    <source>
        <dbReference type="ARBA" id="ARBA00010624"/>
    </source>
</evidence>
<proteinExistence type="inferred from homology"/>
<dbReference type="InterPro" id="IPR027075">
    <property type="entry name" value="CPSF2"/>
</dbReference>
<dbReference type="Pfam" id="PF13299">
    <property type="entry name" value="CPSF100_C"/>
    <property type="match status" value="1"/>
</dbReference>
<accession>A0ABQ7S4Z5</accession>
<reference evidence="4 5" key="1">
    <citation type="submission" date="2020-10" db="EMBL/GenBank/DDBJ databases">
        <authorList>
            <person name="Klimov P.B."/>
            <person name="Dyachkov S.M."/>
            <person name="Chetverikov P.E."/>
        </authorList>
    </citation>
    <scope>NUCLEOTIDE SEQUENCE [LARGE SCALE GENOMIC DNA]</scope>
    <source>
        <strain evidence="4">BMOC 18-1129-001#AD2665</strain>
        <tissue evidence="4">Entire mites</tissue>
    </source>
</reference>